<keyword evidence="4" id="KW-0274">FAD</keyword>
<evidence type="ECO:0000256" key="2">
    <source>
        <dbReference type="ARBA" id="ARBA00005466"/>
    </source>
</evidence>
<keyword evidence="5 7" id="KW-0560">Oxidoreductase</keyword>
<evidence type="ECO:0000259" key="6">
    <source>
        <dbReference type="PROSITE" id="PS51387"/>
    </source>
</evidence>
<dbReference type="InterPro" id="IPR016167">
    <property type="entry name" value="FAD-bd_PCMH_sub1"/>
</dbReference>
<dbReference type="InterPro" id="IPR012951">
    <property type="entry name" value="BBE"/>
</dbReference>
<dbReference type="EMBL" id="CADIKH010000059">
    <property type="protein sequence ID" value="CAB3772430.1"/>
    <property type="molecule type" value="Genomic_DNA"/>
</dbReference>
<evidence type="ECO:0000256" key="1">
    <source>
        <dbReference type="ARBA" id="ARBA00001974"/>
    </source>
</evidence>
<dbReference type="PANTHER" id="PTHR42973">
    <property type="entry name" value="BINDING OXIDOREDUCTASE, PUTATIVE (AFU_ORTHOLOGUE AFUA_1G17690)-RELATED"/>
    <property type="match status" value="1"/>
</dbReference>
<dbReference type="InterPro" id="IPR016166">
    <property type="entry name" value="FAD-bd_PCMH"/>
</dbReference>
<dbReference type="Pfam" id="PF08031">
    <property type="entry name" value="BBE"/>
    <property type="match status" value="1"/>
</dbReference>
<reference evidence="7 8" key="1">
    <citation type="submission" date="2020-04" db="EMBL/GenBank/DDBJ databases">
        <authorList>
            <person name="De Canck E."/>
        </authorList>
    </citation>
    <scope>NUCLEOTIDE SEQUENCE [LARGE SCALE GENOMIC DNA]</scope>
    <source>
        <strain evidence="7 8">LMG 29542</strain>
    </source>
</reference>
<gene>
    <name evidence="7" type="ORF">LMG29542_06860</name>
</gene>
<keyword evidence="3" id="KW-0285">Flavoprotein</keyword>
<feature type="domain" description="FAD-binding PCMH-type" evidence="6">
    <location>
        <begin position="48"/>
        <end position="218"/>
    </location>
</feature>
<dbReference type="InterPro" id="IPR016169">
    <property type="entry name" value="FAD-bd_PCMH_sub2"/>
</dbReference>
<dbReference type="SUPFAM" id="SSF56176">
    <property type="entry name" value="FAD-binding/transporter-associated domain-like"/>
    <property type="match status" value="1"/>
</dbReference>
<protein>
    <submittedName>
        <fullName evidence="7">6-hydroxy-D-nicotine oxidase</fullName>
        <ecNumber evidence="7">1.5.3.6</ecNumber>
    </submittedName>
</protein>
<evidence type="ECO:0000256" key="3">
    <source>
        <dbReference type="ARBA" id="ARBA00022630"/>
    </source>
</evidence>
<dbReference type="PROSITE" id="PS00862">
    <property type="entry name" value="OX2_COVAL_FAD"/>
    <property type="match status" value="1"/>
</dbReference>
<dbReference type="InterPro" id="IPR050416">
    <property type="entry name" value="FAD-linked_Oxidoreductase"/>
</dbReference>
<name>A0A6J5F0Q0_9BURK</name>
<sequence>MPGILKHADGSIVELRTVKRFINAFAGEVLLPGDADYDSARTLWNASIDKRPGLIARCTSTADVARVVTFARINNLLVSIKGGGHNVAGHALCDDGIVIDLAPMNRVTVDAASHTVIVQAGARLEDVDRETHQHGLAVPAGVMSKTGVGGLTLGGGIGWLSRKYGLTCDNLLSCELVSAQGEVLQVHGASHSDLFWALRGGGGNFGVVTSFSFRAHPVSTVLGGAIVYPREHAATVLRFYRDFMLTAPDELTAYVGMISTPEGIPATAIMMCYCGNPAAGEPIVQQLRTVAPRVFEAIQPMPFPAMQKLADPSSPDGIHNYWRSTFVNELSDAAIAVIVEQSNQAPSELSVVLVQIFSGAVNKVDAAATAFPHRNAGFNVAIEAKWPDTVQSARNIAWTRGFSDALKPFSSYTCLVNFLGDESANEVRAAFGSHYEQLVDVKTKYDPTNFFRLNQNIKPRM</sequence>
<evidence type="ECO:0000313" key="8">
    <source>
        <dbReference type="Proteomes" id="UP000494363"/>
    </source>
</evidence>
<proteinExistence type="inferred from homology"/>
<dbReference type="GO" id="GO:0071949">
    <property type="term" value="F:FAD binding"/>
    <property type="evidence" value="ECO:0007669"/>
    <property type="project" value="InterPro"/>
</dbReference>
<evidence type="ECO:0000256" key="5">
    <source>
        <dbReference type="ARBA" id="ARBA00023002"/>
    </source>
</evidence>
<dbReference type="PROSITE" id="PS51387">
    <property type="entry name" value="FAD_PCMH"/>
    <property type="match status" value="1"/>
</dbReference>
<dbReference type="Pfam" id="PF01565">
    <property type="entry name" value="FAD_binding_4"/>
    <property type="match status" value="1"/>
</dbReference>
<dbReference type="InterPro" id="IPR036318">
    <property type="entry name" value="FAD-bd_PCMH-like_sf"/>
</dbReference>
<keyword evidence="8" id="KW-1185">Reference proteome</keyword>
<dbReference type="Gene3D" id="3.30.465.10">
    <property type="match status" value="1"/>
</dbReference>
<dbReference type="InterPro" id="IPR006094">
    <property type="entry name" value="Oxid_FAD_bind_N"/>
</dbReference>
<dbReference type="Gene3D" id="3.30.43.10">
    <property type="entry name" value="Uridine Diphospho-n-acetylenolpyruvylglucosamine Reductase, domain 2"/>
    <property type="match status" value="1"/>
</dbReference>
<comment type="similarity">
    <text evidence="2">Belongs to the oxygen-dependent FAD-linked oxidoreductase family.</text>
</comment>
<comment type="cofactor">
    <cofactor evidence="1">
        <name>FAD</name>
        <dbReference type="ChEBI" id="CHEBI:57692"/>
    </cofactor>
</comment>
<dbReference type="PANTHER" id="PTHR42973:SF39">
    <property type="entry name" value="FAD-BINDING PCMH-TYPE DOMAIN-CONTAINING PROTEIN"/>
    <property type="match status" value="1"/>
</dbReference>
<dbReference type="InterPro" id="IPR006093">
    <property type="entry name" value="Oxy_OxRdtase_FAD_BS"/>
</dbReference>
<organism evidence="7 8">
    <name type="scientific">Paraburkholderia humisilvae</name>
    <dbReference type="NCBI Taxonomy" id="627669"/>
    <lineage>
        <taxon>Bacteria</taxon>
        <taxon>Pseudomonadati</taxon>
        <taxon>Pseudomonadota</taxon>
        <taxon>Betaproteobacteria</taxon>
        <taxon>Burkholderiales</taxon>
        <taxon>Burkholderiaceae</taxon>
        <taxon>Paraburkholderia</taxon>
    </lineage>
</organism>
<dbReference type="Gene3D" id="3.40.462.20">
    <property type="match status" value="1"/>
</dbReference>
<accession>A0A6J5F0Q0</accession>
<dbReference type="Proteomes" id="UP000494363">
    <property type="component" value="Unassembled WGS sequence"/>
</dbReference>
<evidence type="ECO:0000256" key="4">
    <source>
        <dbReference type="ARBA" id="ARBA00022827"/>
    </source>
</evidence>
<dbReference type="EC" id="1.5.3.6" evidence="7"/>
<dbReference type="RefSeq" id="WP_175232242.1">
    <property type="nucleotide sequence ID" value="NZ_CADIKH010000059.1"/>
</dbReference>
<evidence type="ECO:0000313" key="7">
    <source>
        <dbReference type="EMBL" id="CAB3772430.1"/>
    </source>
</evidence>
<dbReference type="AlphaFoldDB" id="A0A6J5F0Q0"/>
<dbReference type="GO" id="GO:0018530">
    <property type="term" value="F:(R)-6-hydroxynicotine oxidase activity"/>
    <property type="evidence" value="ECO:0007669"/>
    <property type="project" value="UniProtKB-EC"/>
</dbReference>